<evidence type="ECO:0000313" key="1">
    <source>
        <dbReference type="EMBL" id="SEF43153.1"/>
    </source>
</evidence>
<dbReference type="Gene3D" id="1.10.600.10">
    <property type="entry name" value="Farnesyl Diphosphate Synthase"/>
    <property type="match status" value="1"/>
</dbReference>
<reference evidence="1 2" key="1">
    <citation type="submission" date="2016-10" db="EMBL/GenBank/DDBJ databases">
        <authorList>
            <person name="de Groot N.N."/>
        </authorList>
    </citation>
    <scope>NUCLEOTIDE SEQUENCE [LARGE SCALE GENOMIC DNA]</scope>
    <source>
        <strain evidence="1 2">DSM 23413</strain>
    </source>
</reference>
<organism evidence="1 2">
    <name type="scientific">Jhaorihella thermophila</name>
    <dbReference type="NCBI Taxonomy" id="488547"/>
    <lineage>
        <taxon>Bacteria</taxon>
        <taxon>Pseudomonadati</taxon>
        <taxon>Pseudomonadota</taxon>
        <taxon>Alphaproteobacteria</taxon>
        <taxon>Rhodobacterales</taxon>
        <taxon>Paracoccaceae</taxon>
        <taxon>Jhaorihella</taxon>
    </lineage>
</organism>
<evidence type="ECO:0000313" key="2">
    <source>
        <dbReference type="Proteomes" id="UP000236742"/>
    </source>
</evidence>
<proteinExistence type="predicted"/>
<accession>A0A1H5RXS2</accession>
<protein>
    <submittedName>
        <fullName evidence="1">Phytoene/squalene synthetase</fullName>
    </submittedName>
</protein>
<name>A0A1H5RXS2_9RHOB</name>
<dbReference type="AlphaFoldDB" id="A0A1H5RXS2"/>
<sequence>MVFDGDLAACADLVRRGDPDRFLAAMAAPVAARAVLFPLYAFNVEISRAPWASAEPMIAEMRLQWWRDMLEAVAAGRPAERHEVVAPLARVLDPGLAGALDDAVVARRWDIYGDRFAEAEELERHIDRTAGTLMWVAARALGPAEESVVRDFAIASGLANWLRAVPAYRARGRDPLPPGADAAGDLARRGLERLARARRARGAVSRAARPALLAGWQAGPVLAQAARDPDRAEAGTLGQSEAGRRLSLMLRAATGRW</sequence>
<keyword evidence="2" id="KW-1185">Reference proteome</keyword>
<dbReference type="SUPFAM" id="SSF48576">
    <property type="entry name" value="Terpenoid synthases"/>
    <property type="match status" value="1"/>
</dbReference>
<dbReference type="RefSeq" id="WP_104006270.1">
    <property type="nucleotide sequence ID" value="NZ_FNVD01000001.1"/>
</dbReference>
<dbReference type="InterPro" id="IPR002060">
    <property type="entry name" value="Squ/phyt_synthse"/>
</dbReference>
<dbReference type="Pfam" id="PF00494">
    <property type="entry name" value="SQS_PSY"/>
    <property type="match status" value="1"/>
</dbReference>
<dbReference type="Proteomes" id="UP000236742">
    <property type="component" value="Unassembled WGS sequence"/>
</dbReference>
<dbReference type="EMBL" id="FNVD01000001">
    <property type="protein sequence ID" value="SEF43153.1"/>
    <property type="molecule type" value="Genomic_DNA"/>
</dbReference>
<dbReference type="OrthoDB" id="9814909at2"/>
<gene>
    <name evidence="1" type="ORF">SAMN05421751_101230</name>
</gene>
<dbReference type="InterPro" id="IPR008949">
    <property type="entry name" value="Isoprenoid_synthase_dom_sf"/>
</dbReference>